<dbReference type="PANTHER" id="PTHR22777:SF17">
    <property type="entry name" value="UPF0053 PROTEIN SLL0260"/>
    <property type="match status" value="1"/>
</dbReference>
<evidence type="ECO:0000256" key="10">
    <source>
        <dbReference type="SAM" id="Phobius"/>
    </source>
</evidence>
<dbReference type="SMART" id="SM01091">
    <property type="entry name" value="CorC_HlyC"/>
    <property type="match status" value="1"/>
</dbReference>
<dbReference type="GO" id="GO:0005886">
    <property type="term" value="C:plasma membrane"/>
    <property type="evidence" value="ECO:0007669"/>
    <property type="project" value="TreeGrafter"/>
</dbReference>
<dbReference type="PANTHER" id="PTHR22777">
    <property type="entry name" value="HEMOLYSIN-RELATED"/>
    <property type="match status" value="1"/>
</dbReference>
<feature type="domain" description="CBS" evidence="12">
    <location>
        <begin position="198"/>
        <end position="259"/>
    </location>
</feature>
<evidence type="ECO:0000256" key="3">
    <source>
        <dbReference type="ARBA" id="ARBA00022692"/>
    </source>
</evidence>
<evidence type="ECO:0000256" key="8">
    <source>
        <dbReference type="PROSITE-ProRule" id="PRU00703"/>
    </source>
</evidence>
<dbReference type="InterPro" id="IPR046342">
    <property type="entry name" value="CBS_dom_sf"/>
</dbReference>
<dbReference type="Pfam" id="PF03471">
    <property type="entry name" value="CorC_HlyC"/>
    <property type="match status" value="1"/>
</dbReference>
<dbReference type="Pfam" id="PF01595">
    <property type="entry name" value="CNNM"/>
    <property type="match status" value="1"/>
</dbReference>
<evidence type="ECO:0000256" key="11">
    <source>
        <dbReference type="SAM" id="SignalP"/>
    </source>
</evidence>
<keyword evidence="3 9" id="KW-0812">Transmembrane</keyword>
<dbReference type="CDD" id="cd04590">
    <property type="entry name" value="CBS_pair_CorC_HlyC_assoc"/>
    <property type="match status" value="1"/>
</dbReference>
<keyword evidence="6 8" id="KW-0129">CBS domain</keyword>
<evidence type="ECO:0000256" key="9">
    <source>
        <dbReference type="PROSITE-ProRule" id="PRU01193"/>
    </source>
</evidence>
<dbReference type="EMBL" id="CP013659">
    <property type="protein sequence ID" value="ALS76173.1"/>
    <property type="molecule type" value="Genomic_DNA"/>
</dbReference>
<keyword evidence="15" id="KW-1185">Reference proteome</keyword>
<keyword evidence="7 9" id="KW-0472">Membrane</keyword>
<keyword evidence="5 9" id="KW-1133">Transmembrane helix</keyword>
<dbReference type="InterPro" id="IPR036318">
    <property type="entry name" value="FAD-bd_PCMH-like_sf"/>
</dbReference>
<dbReference type="STRING" id="200991.AUC31_13660"/>
<dbReference type="PROSITE" id="PS51846">
    <property type="entry name" value="CNNM"/>
    <property type="match status" value="1"/>
</dbReference>
<feature type="signal peptide" evidence="11">
    <location>
        <begin position="1"/>
        <end position="21"/>
    </location>
</feature>
<dbReference type="GO" id="GO:0050660">
    <property type="term" value="F:flavin adenine dinucleotide binding"/>
    <property type="evidence" value="ECO:0007669"/>
    <property type="project" value="InterPro"/>
</dbReference>
<evidence type="ECO:0000313" key="14">
    <source>
        <dbReference type="EMBL" id="ALS76173.1"/>
    </source>
</evidence>
<dbReference type="RefSeq" id="WP_058382876.1">
    <property type="nucleotide sequence ID" value="NZ_CP013659.2"/>
</dbReference>
<evidence type="ECO:0000256" key="7">
    <source>
        <dbReference type="ARBA" id="ARBA00023136"/>
    </source>
</evidence>
<feature type="transmembrane region" description="Helical" evidence="10">
    <location>
        <begin position="84"/>
        <end position="102"/>
    </location>
</feature>
<reference evidence="14" key="1">
    <citation type="submission" date="2016-01" db="EMBL/GenBank/DDBJ databases">
        <title>Complete genome of Planococcus rifietoensis type strain M8.</title>
        <authorList>
            <person name="See-Too W.S."/>
        </authorList>
    </citation>
    <scope>NUCLEOTIDE SEQUENCE [LARGE SCALE GENOMIC DNA]</scope>
    <source>
        <strain evidence="14">M8</strain>
    </source>
</reference>
<evidence type="ECO:0000313" key="15">
    <source>
        <dbReference type="Proteomes" id="UP000067683"/>
    </source>
</evidence>
<feature type="domain" description="CNNM transmembrane" evidence="13">
    <location>
        <begin position="1"/>
        <end position="179"/>
    </location>
</feature>
<dbReference type="Gene3D" id="3.30.465.10">
    <property type="match status" value="1"/>
</dbReference>
<comment type="similarity">
    <text evidence="2">Belongs to the UPF0053 family.</text>
</comment>
<evidence type="ECO:0000259" key="13">
    <source>
        <dbReference type="PROSITE" id="PS51846"/>
    </source>
</evidence>
<keyword evidence="11" id="KW-0732">Signal</keyword>
<dbReference type="Gene3D" id="3.10.580.10">
    <property type="entry name" value="CBS-domain"/>
    <property type="match status" value="1"/>
</dbReference>
<feature type="domain" description="CBS" evidence="12">
    <location>
        <begin position="263"/>
        <end position="321"/>
    </location>
</feature>
<dbReference type="InterPro" id="IPR000644">
    <property type="entry name" value="CBS_dom"/>
</dbReference>
<evidence type="ECO:0000256" key="5">
    <source>
        <dbReference type="ARBA" id="ARBA00022989"/>
    </source>
</evidence>
<evidence type="ECO:0000256" key="6">
    <source>
        <dbReference type="ARBA" id="ARBA00023122"/>
    </source>
</evidence>
<dbReference type="AlphaFoldDB" id="A0A0U2YTN0"/>
<dbReference type="InterPro" id="IPR005170">
    <property type="entry name" value="Transptr-assoc_dom"/>
</dbReference>
<sequence length="424" mass="47862">MFIALALFLIMSFFLSGSETALTAVNRMKVHLRAEQGDIKAQKLEKLIAKPDRMITTILIGNNISNIMLPTLVTTIAITEGWEVGLATAILTVVLIIFGEVLPKTIAATFADKIAYIVAPVIAFLVLIFKPLTWLLAQFTNIFIRIISKGSVKEATMTKEELRTMVDIASTEGTFEADESERIKGVLDFPHKDVSDVMSTHRTDTVGISIDLNYEEVRDLILDSSYTRYPVYEESMDNVVGLFYSKKLIEWSMNPNLTLAELMDDNPLFVVQSVSVEKVFKLMMAKKKHMAVILDEYGGTLGIVTHEDIIEEMIGQDIEDETDDEDDELVFEINDSQLSCHGRLEIEDVNEMFEVEVPEDHDTIAGFVMQQLGHVPEVGEEFTYENLHVIVNEMDRNRIERLTITKIAEPEEQETISENGTKRQ</sequence>
<name>A0A0U2YTN0_9BACL</name>
<evidence type="ECO:0000256" key="1">
    <source>
        <dbReference type="ARBA" id="ARBA00004141"/>
    </source>
</evidence>
<feature type="transmembrane region" description="Helical" evidence="10">
    <location>
        <begin position="114"/>
        <end position="137"/>
    </location>
</feature>
<dbReference type="InterPro" id="IPR044751">
    <property type="entry name" value="Ion_transp-like_CBS"/>
</dbReference>
<dbReference type="KEGG" id="prt:AUC31_13660"/>
<dbReference type="PROSITE" id="PS51371">
    <property type="entry name" value="CBS"/>
    <property type="match status" value="2"/>
</dbReference>
<evidence type="ECO:0000256" key="4">
    <source>
        <dbReference type="ARBA" id="ARBA00022737"/>
    </source>
</evidence>
<proteinExistence type="inferred from homology"/>
<dbReference type="SUPFAM" id="SSF56176">
    <property type="entry name" value="FAD-binding/transporter-associated domain-like"/>
    <property type="match status" value="1"/>
</dbReference>
<evidence type="ECO:0000259" key="12">
    <source>
        <dbReference type="PROSITE" id="PS51371"/>
    </source>
</evidence>
<evidence type="ECO:0000256" key="2">
    <source>
        <dbReference type="ARBA" id="ARBA00006337"/>
    </source>
</evidence>
<dbReference type="SUPFAM" id="SSF54631">
    <property type="entry name" value="CBS-domain pair"/>
    <property type="match status" value="1"/>
</dbReference>
<protein>
    <submittedName>
        <fullName evidence="14">Hemolysin</fullName>
    </submittedName>
</protein>
<feature type="chain" id="PRO_5038403635" evidence="11">
    <location>
        <begin position="22"/>
        <end position="424"/>
    </location>
</feature>
<dbReference type="OrthoDB" id="9798188at2"/>
<accession>A0A0U2YTN0</accession>
<dbReference type="Pfam" id="PF00571">
    <property type="entry name" value="CBS"/>
    <property type="match status" value="1"/>
</dbReference>
<gene>
    <name evidence="14" type="ORF">AUC31_13660</name>
</gene>
<organism evidence="14 15">
    <name type="scientific">Planococcus rifietoensis</name>
    <dbReference type="NCBI Taxonomy" id="200991"/>
    <lineage>
        <taxon>Bacteria</taxon>
        <taxon>Bacillati</taxon>
        <taxon>Bacillota</taxon>
        <taxon>Bacilli</taxon>
        <taxon>Bacillales</taxon>
        <taxon>Caryophanaceae</taxon>
        <taxon>Planococcus</taxon>
    </lineage>
</organism>
<dbReference type="Proteomes" id="UP000067683">
    <property type="component" value="Chromosome"/>
</dbReference>
<keyword evidence="4" id="KW-0677">Repeat</keyword>
<dbReference type="InterPro" id="IPR002550">
    <property type="entry name" value="CNNM"/>
</dbReference>
<dbReference type="InterPro" id="IPR016169">
    <property type="entry name" value="FAD-bd_PCMH_sub2"/>
</dbReference>
<comment type="subcellular location">
    <subcellularLocation>
        <location evidence="1">Membrane</location>
        <topology evidence="1">Multi-pass membrane protein</topology>
    </subcellularLocation>
</comment>